<dbReference type="Gene3D" id="3.40.50.2300">
    <property type="match status" value="1"/>
</dbReference>
<evidence type="ECO:0000256" key="1">
    <source>
        <dbReference type="ARBA" id="ARBA00023125"/>
    </source>
</evidence>
<evidence type="ECO:0000259" key="4">
    <source>
        <dbReference type="PROSITE" id="PS50110"/>
    </source>
</evidence>
<protein>
    <submittedName>
        <fullName evidence="5">Two-component system response regulator NarL</fullName>
    </submittedName>
</protein>
<evidence type="ECO:0000259" key="3">
    <source>
        <dbReference type="PROSITE" id="PS50043"/>
    </source>
</evidence>
<keyword evidence="2" id="KW-0597">Phosphoprotein</keyword>
<dbReference type="PROSITE" id="PS00622">
    <property type="entry name" value="HTH_LUXR_1"/>
    <property type="match status" value="1"/>
</dbReference>
<dbReference type="SMART" id="SM00448">
    <property type="entry name" value="REC"/>
    <property type="match status" value="1"/>
</dbReference>
<dbReference type="SMART" id="SM00421">
    <property type="entry name" value="HTH_LUXR"/>
    <property type="match status" value="1"/>
</dbReference>
<dbReference type="InterPro" id="IPR000792">
    <property type="entry name" value="Tscrpt_reg_LuxR_C"/>
</dbReference>
<reference evidence="5" key="1">
    <citation type="submission" date="2018-10" db="EMBL/GenBank/DDBJ databases">
        <title>Acidithiobacillus sulfuriphilus sp. nov.: an extremely acidophilic sulfur-oxidizing chemolithotroph isolated from a neutral pH environment.</title>
        <authorList>
            <person name="Falagan C."/>
            <person name="Moya-Beltran A."/>
            <person name="Quatrini R."/>
            <person name="Johnson D.B."/>
        </authorList>
    </citation>
    <scope>NUCLEOTIDE SEQUENCE [LARGE SCALE GENOMIC DNA]</scope>
    <source>
        <strain evidence="5">CJ-2</strain>
    </source>
</reference>
<dbReference type="Pfam" id="PF00072">
    <property type="entry name" value="Response_reg"/>
    <property type="match status" value="1"/>
</dbReference>
<dbReference type="CDD" id="cd06170">
    <property type="entry name" value="LuxR_C_like"/>
    <property type="match status" value="1"/>
</dbReference>
<dbReference type="Pfam" id="PF00196">
    <property type="entry name" value="GerE"/>
    <property type="match status" value="1"/>
</dbReference>
<organism evidence="5">
    <name type="scientific">Acidithiobacillus sulfuriphilus</name>
    <dbReference type="NCBI Taxonomy" id="1867749"/>
    <lineage>
        <taxon>Bacteria</taxon>
        <taxon>Pseudomonadati</taxon>
        <taxon>Pseudomonadota</taxon>
        <taxon>Acidithiobacillia</taxon>
        <taxon>Acidithiobacillales</taxon>
        <taxon>Acidithiobacillaceae</taxon>
        <taxon>Acidithiobacillus</taxon>
    </lineage>
</organism>
<dbReference type="InterPro" id="IPR001789">
    <property type="entry name" value="Sig_transdc_resp-reg_receiver"/>
</dbReference>
<feature type="domain" description="HTH luxR-type" evidence="3">
    <location>
        <begin position="147"/>
        <end position="212"/>
    </location>
</feature>
<dbReference type="EMBL" id="RIZI01000187">
    <property type="protein sequence ID" value="RNF59306.1"/>
    <property type="molecule type" value="Genomic_DNA"/>
</dbReference>
<dbReference type="GO" id="GO:0003677">
    <property type="term" value="F:DNA binding"/>
    <property type="evidence" value="ECO:0007669"/>
    <property type="project" value="UniProtKB-KW"/>
</dbReference>
<proteinExistence type="predicted"/>
<feature type="domain" description="Response regulatory" evidence="4">
    <location>
        <begin position="6"/>
        <end position="122"/>
    </location>
</feature>
<dbReference type="PRINTS" id="PR00038">
    <property type="entry name" value="HTHLUXR"/>
</dbReference>
<dbReference type="PANTHER" id="PTHR43214:SF38">
    <property type="entry name" value="NITRATE_NITRITE RESPONSE REGULATOR PROTEIN NARL"/>
    <property type="match status" value="1"/>
</dbReference>
<dbReference type="SUPFAM" id="SSF52172">
    <property type="entry name" value="CheY-like"/>
    <property type="match status" value="1"/>
</dbReference>
<gene>
    <name evidence="5" type="primary">narL</name>
    <name evidence="5" type="ORF">EC580_11590</name>
</gene>
<dbReference type="RefSeq" id="WP_123105216.1">
    <property type="nucleotide sequence ID" value="NZ_CP127527.1"/>
</dbReference>
<dbReference type="GO" id="GO:0000160">
    <property type="term" value="P:phosphorelay signal transduction system"/>
    <property type="evidence" value="ECO:0007669"/>
    <property type="project" value="InterPro"/>
</dbReference>
<dbReference type="InterPro" id="IPR016032">
    <property type="entry name" value="Sig_transdc_resp-reg_C-effctor"/>
</dbReference>
<dbReference type="AlphaFoldDB" id="A0A3M8QST4"/>
<dbReference type="GO" id="GO:0006355">
    <property type="term" value="P:regulation of DNA-templated transcription"/>
    <property type="evidence" value="ECO:0007669"/>
    <property type="project" value="InterPro"/>
</dbReference>
<dbReference type="PANTHER" id="PTHR43214">
    <property type="entry name" value="TWO-COMPONENT RESPONSE REGULATOR"/>
    <property type="match status" value="1"/>
</dbReference>
<sequence>MDKEHRILVIDDHPLFRKGVGQLLEMDPSLKLVGEAATAADGLERIAVLQPDLVLLDLNLGGKSGLDTLREIHSRWPDIRVLVLTVSDAESDLAAALQGGSVGYLLKDMDAEDLLLAIRRASCGEMVLSPRLTSVLGHALRHQAGHEDEEEGALTARERQIVQCIAEGKSNKVVARDLGIAEGTVKVHVKRLLKKMRLRSRVEIAVWAVEHGFKGGGESHGAH</sequence>
<evidence type="ECO:0000313" key="5">
    <source>
        <dbReference type="EMBL" id="RNF59306.1"/>
    </source>
</evidence>
<dbReference type="NCBIfam" id="NF007935">
    <property type="entry name" value="PRK10651.1"/>
    <property type="match status" value="1"/>
</dbReference>
<dbReference type="InterPro" id="IPR039420">
    <property type="entry name" value="WalR-like"/>
</dbReference>
<dbReference type="InterPro" id="IPR011006">
    <property type="entry name" value="CheY-like_superfamily"/>
</dbReference>
<dbReference type="PROSITE" id="PS50110">
    <property type="entry name" value="RESPONSE_REGULATORY"/>
    <property type="match status" value="1"/>
</dbReference>
<dbReference type="OrthoDB" id="9780593at2"/>
<dbReference type="SUPFAM" id="SSF46894">
    <property type="entry name" value="C-terminal effector domain of the bipartite response regulators"/>
    <property type="match status" value="1"/>
</dbReference>
<name>A0A3M8QST4_9PROT</name>
<keyword evidence="1" id="KW-0238">DNA-binding</keyword>
<feature type="modified residue" description="4-aspartylphosphate" evidence="2">
    <location>
        <position position="57"/>
    </location>
</feature>
<accession>A0A3M8QST4</accession>
<comment type="caution">
    <text evidence="5">The sequence shown here is derived from an EMBL/GenBank/DDBJ whole genome shotgun (WGS) entry which is preliminary data.</text>
</comment>
<evidence type="ECO:0000256" key="2">
    <source>
        <dbReference type="PROSITE-ProRule" id="PRU00169"/>
    </source>
</evidence>
<dbReference type="PROSITE" id="PS50043">
    <property type="entry name" value="HTH_LUXR_2"/>
    <property type="match status" value="1"/>
</dbReference>